<organism evidence="4 5">
    <name type="scientific">Botrimarina mediterranea</name>
    <dbReference type="NCBI Taxonomy" id="2528022"/>
    <lineage>
        <taxon>Bacteria</taxon>
        <taxon>Pseudomonadati</taxon>
        <taxon>Planctomycetota</taxon>
        <taxon>Planctomycetia</taxon>
        <taxon>Pirellulales</taxon>
        <taxon>Lacipirellulaceae</taxon>
        <taxon>Botrimarina</taxon>
    </lineage>
</organism>
<dbReference type="Pfam" id="PF00072">
    <property type="entry name" value="Response_reg"/>
    <property type="match status" value="1"/>
</dbReference>
<dbReference type="PANTHER" id="PTHR44591:SF23">
    <property type="entry name" value="CHEY SUBFAMILY"/>
    <property type="match status" value="1"/>
</dbReference>
<dbReference type="SUPFAM" id="SSF52172">
    <property type="entry name" value="CheY-like"/>
    <property type="match status" value="1"/>
</dbReference>
<accession>A0A518K8N8</accession>
<sequence>MADKHQATILLIEEDATLREITQFRLELLGHAVAAVASGAEGITWLAQMLPDAIVIGHFLPDMDGMDLVDRLSNDLRTSGVPVMLLSPHAELTDVQKAFNAGADDYLVTPYDPLMLERKLKRLLTTVEA</sequence>
<comment type="caution">
    <text evidence="2">Lacks conserved residue(s) required for the propagation of feature annotation.</text>
</comment>
<dbReference type="KEGG" id="bmei:Spa11_23370"/>
<evidence type="ECO:0000313" key="4">
    <source>
        <dbReference type="EMBL" id="QDV74137.1"/>
    </source>
</evidence>
<dbReference type="CDD" id="cd00156">
    <property type="entry name" value="REC"/>
    <property type="match status" value="1"/>
</dbReference>
<dbReference type="Proteomes" id="UP000316426">
    <property type="component" value="Chromosome"/>
</dbReference>
<dbReference type="InterPro" id="IPR011006">
    <property type="entry name" value="CheY-like_superfamily"/>
</dbReference>
<evidence type="ECO:0000259" key="3">
    <source>
        <dbReference type="PROSITE" id="PS50110"/>
    </source>
</evidence>
<dbReference type="EMBL" id="CP036349">
    <property type="protein sequence ID" value="QDV74137.1"/>
    <property type="molecule type" value="Genomic_DNA"/>
</dbReference>
<protein>
    <submittedName>
        <fullName evidence="4">Transcriptional regulatory protein CseB</fullName>
    </submittedName>
</protein>
<evidence type="ECO:0000256" key="1">
    <source>
        <dbReference type="ARBA" id="ARBA00022553"/>
    </source>
</evidence>
<dbReference type="SMART" id="SM00448">
    <property type="entry name" value="REC"/>
    <property type="match status" value="1"/>
</dbReference>
<feature type="domain" description="Response regulatory" evidence="3">
    <location>
        <begin position="8"/>
        <end position="124"/>
    </location>
</feature>
<dbReference type="Gene3D" id="3.40.50.2300">
    <property type="match status" value="1"/>
</dbReference>
<evidence type="ECO:0000256" key="2">
    <source>
        <dbReference type="PROSITE-ProRule" id="PRU00169"/>
    </source>
</evidence>
<name>A0A518K8N8_9BACT</name>
<dbReference type="GO" id="GO:0000160">
    <property type="term" value="P:phosphorelay signal transduction system"/>
    <property type="evidence" value="ECO:0007669"/>
    <property type="project" value="InterPro"/>
</dbReference>
<dbReference type="PROSITE" id="PS50110">
    <property type="entry name" value="RESPONSE_REGULATORY"/>
    <property type="match status" value="1"/>
</dbReference>
<keyword evidence="5" id="KW-1185">Reference proteome</keyword>
<evidence type="ECO:0000313" key="5">
    <source>
        <dbReference type="Proteomes" id="UP000316426"/>
    </source>
</evidence>
<gene>
    <name evidence="4" type="primary">cseB</name>
    <name evidence="4" type="ORF">Spa11_23370</name>
</gene>
<keyword evidence="1" id="KW-0597">Phosphoprotein</keyword>
<reference evidence="4 5" key="1">
    <citation type="submission" date="2019-02" db="EMBL/GenBank/DDBJ databases">
        <title>Deep-cultivation of Planctomycetes and their phenomic and genomic characterization uncovers novel biology.</title>
        <authorList>
            <person name="Wiegand S."/>
            <person name="Jogler M."/>
            <person name="Boedeker C."/>
            <person name="Pinto D."/>
            <person name="Vollmers J."/>
            <person name="Rivas-Marin E."/>
            <person name="Kohn T."/>
            <person name="Peeters S.H."/>
            <person name="Heuer A."/>
            <person name="Rast P."/>
            <person name="Oberbeckmann S."/>
            <person name="Bunk B."/>
            <person name="Jeske O."/>
            <person name="Meyerdierks A."/>
            <person name="Storesund J.E."/>
            <person name="Kallscheuer N."/>
            <person name="Luecker S."/>
            <person name="Lage O.M."/>
            <person name="Pohl T."/>
            <person name="Merkel B.J."/>
            <person name="Hornburger P."/>
            <person name="Mueller R.-W."/>
            <person name="Bruemmer F."/>
            <person name="Labrenz M."/>
            <person name="Spormann A.M."/>
            <person name="Op den Camp H."/>
            <person name="Overmann J."/>
            <person name="Amann R."/>
            <person name="Jetten M.S.M."/>
            <person name="Mascher T."/>
            <person name="Medema M.H."/>
            <person name="Devos D.P."/>
            <person name="Kaster A.-K."/>
            <person name="Ovreas L."/>
            <person name="Rohde M."/>
            <person name="Galperin M.Y."/>
            <person name="Jogler C."/>
        </authorList>
    </citation>
    <scope>NUCLEOTIDE SEQUENCE [LARGE SCALE GENOMIC DNA]</scope>
    <source>
        <strain evidence="4 5">Spa11</strain>
    </source>
</reference>
<proteinExistence type="predicted"/>
<dbReference type="InterPro" id="IPR050595">
    <property type="entry name" value="Bact_response_regulator"/>
</dbReference>
<dbReference type="PANTHER" id="PTHR44591">
    <property type="entry name" value="STRESS RESPONSE REGULATOR PROTEIN 1"/>
    <property type="match status" value="1"/>
</dbReference>
<dbReference type="RefSeq" id="WP_145112273.1">
    <property type="nucleotide sequence ID" value="NZ_CP036349.1"/>
</dbReference>
<dbReference type="AlphaFoldDB" id="A0A518K8N8"/>
<dbReference type="InterPro" id="IPR001789">
    <property type="entry name" value="Sig_transdc_resp-reg_receiver"/>
</dbReference>